<comment type="caution">
    <text evidence="2">The sequence shown here is derived from an EMBL/GenBank/DDBJ whole genome shotgun (WGS) entry which is preliminary data.</text>
</comment>
<sequence length="239" mass="27362">MGWKLKKRTDVEPMLPLKHCLCFDNRMGTFIGCIIITITAFVELVTVFLDWLTYDENLKFEIHGAFRSFWKRLFWKGFAICDGIMTLAHIIIIVMAVYVLVAILRPRVYKIYDLLPALKGFYILLSIYILVELGISCYVYSWYGLAGWRLPFLVWKNLFYIIRFLCNVGFCLVIYSYACEIDTELGSSSGDKAAFGNGDDPINIDAQQQQQQQQQFLMHGGNPYSAIGSYAASDVYAQA</sequence>
<evidence type="ECO:0000313" key="3">
    <source>
        <dbReference type="Proteomes" id="UP000215902"/>
    </source>
</evidence>
<gene>
    <name evidence="2" type="ORF">BOX15_Mlig007066g1</name>
</gene>
<feature type="transmembrane region" description="Helical" evidence="1">
    <location>
        <begin position="73"/>
        <end position="101"/>
    </location>
</feature>
<dbReference type="AlphaFoldDB" id="A0A267EZ07"/>
<feature type="transmembrane region" description="Helical" evidence="1">
    <location>
        <begin position="27"/>
        <end position="52"/>
    </location>
</feature>
<accession>A0A267EZ07</accession>
<keyword evidence="1" id="KW-0812">Transmembrane</keyword>
<dbReference type="OrthoDB" id="6267493at2759"/>
<name>A0A267EZ07_9PLAT</name>
<dbReference type="EMBL" id="NIVC01001535">
    <property type="protein sequence ID" value="PAA66738.1"/>
    <property type="molecule type" value="Genomic_DNA"/>
</dbReference>
<keyword evidence="1" id="KW-0472">Membrane</keyword>
<evidence type="ECO:0000313" key="2">
    <source>
        <dbReference type="EMBL" id="PAA66738.1"/>
    </source>
</evidence>
<proteinExistence type="predicted"/>
<evidence type="ECO:0000256" key="1">
    <source>
        <dbReference type="SAM" id="Phobius"/>
    </source>
</evidence>
<organism evidence="2 3">
    <name type="scientific">Macrostomum lignano</name>
    <dbReference type="NCBI Taxonomy" id="282301"/>
    <lineage>
        <taxon>Eukaryota</taxon>
        <taxon>Metazoa</taxon>
        <taxon>Spiralia</taxon>
        <taxon>Lophotrochozoa</taxon>
        <taxon>Platyhelminthes</taxon>
        <taxon>Rhabditophora</taxon>
        <taxon>Macrostomorpha</taxon>
        <taxon>Macrostomida</taxon>
        <taxon>Macrostomidae</taxon>
        <taxon>Macrostomum</taxon>
    </lineage>
</organism>
<feature type="transmembrane region" description="Helical" evidence="1">
    <location>
        <begin position="158"/>
        <end position="178"/>
    </location>
</feature>
<dbReference type="Proteomes" id="UP000215902">
    <property type="component" value="Unassembled WGS sequence"/>
</dbReference>
<protein>
    <submittedName>
        <fullName evidence="2">Uncharacterized protein</fullName>
    </submittedName>
</protein>
<keyword evidence="1" id="KW-1133">Transmembrane helix</keyword>
<feature type="transmembrane region" description="Helical" evidence="1">
    <location>
        <begin position="121"/>
        <end position="146"/>
    </location>
</feature>
<keyword evidence="3" id="KW-1185">Reference proteome</keyword>
<reference evidence="2 3" key="1">
    <citation type="submission" date="2017-06" db="EMBL/GenBank/DDBJ databases">
        <title>A platform for efficient transgenesis in Macrostomum lignano, a flatworm model organism for stem cell research.</title>
        <authorList>
            <person name="Berezikov E."/>
        </authorList>
    </citation>
    <scope>NUCLEOTIDE SEQUENCE [LARGE SCALE GENOMIC DNA]</scope>
    <source>
        <strain evidence="2">DV1</strain>
        <tissue evidence="2">Whole organism</tissue>
    </source>
</reference>